<reference evidence="5" key="1">
    <citation type="journal article" date="2012" name="PLoS ONE">
        <title>Gene sets for utilization of primary and secondary nutrition supplies in the distal gut of endangered iberian lynx.</title>
        <authorList>
            <person name="Alcaide M."/>
            <person name="Messina E."/>
            <person name="Richter M."/>
            <person name="Bargiela R."/>
            <person name="Peplies J."/>
            <person name="Huws S.A."/>
            <person name="Newbold C.J."/>
            <person name="Golyshin P.N."/>
            <person name="Simon M.A."/>
            <person name="Lopez G."/>
            <person name="Yakimov M.M."/>
            <person name="Ferrer M."/>
        </authorList>
    </citation>
    <scope>NUCLEOTIDE SEQUENCE</scope>
</reference>
<name>J9FBL1_9ZZZZ</name>
<keyword evidence="1" id="KW-0813">Transport</keyword>
<dbReference type="InterPro" id="IPR017871">
    <property type="entry name" value="ABC_transporter-like_CS"/>
</dbReference>
<dbReference type="Gene3D" id="3.40.50.300">
    <property type="entry name" value="P-loop containing nucleotide triphosphate hydrolases"/>
    <property type="match status" value="1"/>
</dbReference>
<dbReference type="PROSITE" id="PS50893">
    <property type="entry name" value="ABC_TRANSPORTER_2"/>
    <property type="match status" value="1"/>
</dbReference>
<dbReference type="InterPro" id="IPR003439">
    <property type="entry name" value="ABC_transporter-like_ATP-bd"/>
</dbReference>
<evidence type="ECO:0000256" key="2">
    <source>
        <dbReference type="ARBA" id="ARBA00022741"/>
    </source>
</evidence>
<keyword evidence="3 5" id="KW-0067">ATP-binding</keyword>
<accession>J9FBL1</accession>
<evidence type="ECO:0000259" key="4">
    <source>
        <dbReference type="PROSITE" id="PS50893"/>
    </source>
</evidence>
<dbReference type="InterPro" id="IPR050319">
    <property type="entry name" value="ABC_transp_ATP-bind"/>
</dbReference>
<dbReference type="InterPro" id="IPR027417">
    <property type="entry name" value="P-loop_NTPase"/>
</dbReference>
<comment type="caution">
    <text evidence="5">The sequence shown here is derived from an EMBL/GenBank/DDBJ whole genome shotgun (WGS) entry which is preliminary data.</text>
</comment>
<protein>
    <submittedName>
        <fullName evidence="5">Oligopeptide/dipeptide ABC transporter, ATP-binding protein-like protein</fullName>
    </submittedName>
</protein>
<gene>
    <name evidence="5" type="ORF">EVA_19607</name>
</gene>
<proteinExistence type="predicted"/>
<dbReference type="PANTHER" id="PTHR43776:SF8">
    <property type="entry name" value="ABC TRANSPORTER, ATP-BINDING PROTEIN"/>
    <property type="match status" value="1"/>
</dbReference>
<dbReference type="GO" id="GO:0016887">
    <property type="term" value="F:ATP hydrolysis activity"/>
    <property type="evidence" value="ECO:0007669"/>
    <property type="project" value="InterPro"/>
</dbReference>
<dbReference type="PANTHER" id="PTHR43776">
    <property type="entry name" value="TRANSPORT ATP-BINDING PROTEIN"/>
    <property type="match status" value="1"/>
</dbReference>
<dbReference type="PROSITE" id="PS00211">
    <property type="entry name" value="ABC_TRANSPORTER_1"/>
    <property type="match status" value="1"/>
</dbReference>
<dbReference type="SUPFAM" id="SSF52540">
    <property type="entry name" value="P-loop containing nucleoside triphosphate hydrolases"/>
    <property type="match status" value="1"/>
</dbReference>
<sequence length="170" mass="18840">MNDELVLKVQNVSCGYRDGGIFSKGEVEEILHDVSFDVHRGEIMGLVGESGTGKSTLAKVILGMVKPTSGEVINYSQRPQMIFQDPFSSLNPAFTVKRIMEEPLKIQGVRDKEKRKKQVMEMLKLVELPEECLAARPDELSGGQRQRVSIGVALIQKPKFIIADEPVSAL</sequence>
<dbReference type="AlphaFoldDB" id="J9FBL1"/>
<evidence type="ECO:0000256" key="3">
    <source>
        <dbReference type="ARBA" id="ARBA00022840"/>
    </source>
</evidence>
<dbReference type="EMBL" id="AMCI01007635">
    <property type="protein sequence ID" value="EJW92286.1"/>
    <property type="molecule type" value="Genomic_DNA"/>
</dbReference>
<dbReference type="Pfam" id="PF00005">
    <property type="entry name" value="ABC_tran"/>
    <property type="match status" value="1"/>
</dbReference>
<evidence type="ECO:0000313" key="5">
    <source>
        <dbReference type="EMBL" id="EJW92286.1"/>
    </source>
</evidence>
<dbReference type="CDD" id="cd03257">
    <property type="entry name" value="ABC_NikE_OppD_transporters"/>
    <property type="match status" value="1"/>
</dbReference>
<keyword evidence="2" id="KW-0547">Nucleotide-binding</keyword>
<evidence type="ECO:0000256" key="1">
    <source>
        <dbReference type="ARBA" id="ARBA00022448"/>
    </source>
</evidence>
<feature type="non-terminal residue" evidence="5">
    <location>
        <position position="170"/>
    </location>
</feature>
<dbReference type="GO" id="GO:0005524">
    <property type="term" value="F:ATP binding"/>
    <property type="evidence" value="ECO:0007669"/>
    <property type="project" value="UniProtKB-KW"/>
</dbReference>
<feature type="domain" description="ABC transporter" evidence="4">
    <location>
        <begin position="7"/>
        <end position="170"/>
    </location>
</feature>
<organism evidence="5">
    <name type="scientific">gut metagenome</name>
    <dbReference type="NCBI Taxonomy" id="749906"/>
    <lineage>
        <taxon>unclassified sequences</taxon>
        <taxon>metagenomes</taxon>
        <taxon>organismal metagenomes</taxon>
    </lineage>
</organism>